<evidence type="ECO:0000313" key="1">
    <source>
        <dbReference type="EMBL" id="HHE04955.1"/>
    </source>
</evidence>
<dbReference type="EMBL" id="DRTB01000205">
    <property type="protein sequence ID" value="HHE04955.1"/>
    <property type="molecule type" value="Genomic_DNA"/>
</dbReference>
<gene>
    <name evidence="1" type="ORF">ENL19_02705</name>
</gene>
<dbReference type="Pfam" id="PF02566">
    <property type="entry name" value="OsmC"/>
    <property type="match status" value="1"/>
</dbReference>
<dbReference type="InterPro" id="IPR015946">
    <property type="entry name" value="KH_dom-like_a/b"/>
</dbReference>
<accession>A0A7C5HNI0</accession>
<dbReference type="Proteomes" id="UP000886110">
    <property type="component" value="Unassembled WGS sequence"/>
</dbReference>
<proteinExistence type="predicted"/>
<dbReference type="Gene3D" id="3.30.300.20">
    <property type="match status" value="1"/>
</dbReference>
<organism evidence="1">
    <name type="scientific">candidate division WOR-3 bacterium</name>
    <dbReference type="NCBI Taxonomy" id="2052148"/>
    <lineage>
        <taxon>Bacteria</taxon>
        <taxon>Bacteria division WOR-3</taxon>
    </lineage>
</organism>
<comment type="caution">
    <text evidence="1">The sequence shown here is derived from an EMBL/GenBank/DDBJ whole genome shotgun (WGS) entry which is preliminary data.</text>
</comment>
<dbReference type="InterPro" id="IPR003718">
    <property type="entry name" value="OsmC/Ohr_fam"/>
</dbReference>
<dbReference type="SUPFAM" id="SSF82784">
    <property type="entry name" value="OsmC-like"/>
    <property type="match status" value="1"/>
</dbReference>
<protein>
    <submittedName>
        <fullName evidence="1">OsmC family peroxiredoxin</fullName>
    </submittedName>
</protein>
<dbReference type="InterPro" id="IPR036102">
    <property type="entry name" value="OsmC/Ohrsf"/>
</dbReference>
<reference evidence="1" key="1">
    <citation type="journal article" date="2020" name="mSystems">
        <title>Genome- and Community-Level Interaction Insights into Carbon Utilization and Element Cycling Functions of Hydrothermarchaeota in Hydrothermal Sediment.</title>
        <authorList>
            <person name="Zhou Z."/>
            <person name="Liu Y."/>
            <person name="Xu W."/>
            <person name="Pan J."/>
            <person name="Luo Z.H."/>
            <person name="Li M."/>
        </authorList>
    </citation>
    <scope>NUCLEOTIDE SEQUENCE [LARGE SCALE GENOMIC DNA]</scope>
    <source>
        <strain evidence="1">HyVt-74</strain>
    </source>
</reference>
<dbReference type="AlphaFoldDB" id="A0A7C5HNI0"/>
<name>A0A7C5HNI0_UNCW3</name>
<sequence length="143" mass="16352">METYTVYVEREDESRSIAYTFSKEGEIFLDSSDTSTDELNPAESLLSSLGGCILKNISKIVVKRMHINVFEAHIEITGLRSENPPKIKEVKYKLYLLTDRSVNIPRLMELLVKYGTVYNTLQEAVNIDGEIINETETRRSKSK</sequence>